<dbReference type="EMBL" id="JBBPDW010000036">
    <property type="protein sequence ID" value="KAK7536541.1"/>
    <property type="molecule type" value="Genomic_DNA"/>
</dbReference>
<organism evidence="2 3">
    <name type="scientific">Phyllosticta citricarpa</name>
    <dbReference type="NCBI Taxonomy" id="55181"/>
    <lineage>
        <taxon>Eukaryota</taxon>
        <taxon>Fungi</taxon>
        <taxon>Dikarya</taxon>
        <taxon>Ascomycota</taxon>
        <taxon>Pezizomycotina</taxon>
        <taxon>Dothideomycetes</taxon>
        <taxon>Dothideomycetes incertae sedis</taxon>
        <taxon>Botryosphaeriales</taxon>
        <taxon>Phyllostictaceae</taxon>
        <taxon>Phyllosticta</taxon>
    </lineage>
</organism>
<keyword evidence="3" id="KW-1185">Reference proteome</keyword>
<evidence type="ECO:0000313" key="2">
    <source>
        <dbReference type="EMBL" id="KAK7536541.1"/>
    </source>
</evidence>
<dbReference type="Proteomes" id="UP001365128">
    <property type="component" value="Unassembled WGS sequence"/>
</dbReference>
<reference evidence="2 3" key="1">
    <citation type="submission" date="2024-04" db="EMBL/GenBank/DDBJ databases">
        <title>Phyllosticta paracitricarpa is synonymous to the EU quarantine fungus P. citricarpa based on phylogenomic analyses.</title>
        <authorList>
            <consortium name="Lawrence Berkeley National Laboratory"/>
            <person name="Van Ingen-Buijs V.A."/>
            <person name="Van Westerhoven A.C."/>
            <person name="Haridas S."/>
            <person name="Skiadas P."/>
            <person name="Martin F."/>
            <person name="Groenewald J.Z."/>
            <person name="Crous P.W."/>
            <person name="Seidl M.F."/>
        </authorList>
    </citation>
    <scope>NUCLEOTIDE SEQUENCE [LARGE SCALE GENOMIC DNA]</scope>
    <source>
        <strain evidence="2 3">CBS 122670</strain>
    </source>
</reference>
<protein>
    <submittedName>
        <fullName evidence="2">Uncharacterized protein</fullName>
    </submittedName>
</protein>
<accession>A0ABR1LMY3</accession>
<sequence length="553" mass="59365">MTQVVAPPPAANSPYASLRPPPPSPSTCSVNKLAPLFSIPAYHELQVVRLGARKMASSAVSTFPQQVAKMLSRKSVAIPIAAGSIILFLQWRKRRSQTSWLKSSKPEQPPESHKTHDETNSVEARSKETETTADHATVPQARLWSSQEELGTAYLNAKRPRLDTGEGVKQAPTDEKPYAEVRTDSFLPVLDIATPGPTQASRRESRRESIQVDTTVQLTYETAPWPGSAGMAPTFSTIVEAAETEPLSAASSIFSNPFKDENSAVPTPDTSFGDFNFGRRDTLTPNNDARFARKQSIQVDTIVEHSVETTEADVKPWVETFVSATGSTPVSDNDDGEDNEANMSVELPPEEALGRRQSIQVDTVVSRTVSPAPPSNDSIPRVESIVEADADLDPMDPLAPTPLQLPQLKVDTPQDTASPALSAARSSDAELDPLSPLPPSSTSPLSTSNHDSLLAQPPVDRLVHVYSDDDAPLKHLPGMGVPNSARDALVMRVRQHSVADAVVDAEEALDDARSREGLVAVLEGAAPPAPSKEPVGAVVPEREWLPGFGVPNA</sequence>
<feature type="region of interest" description="Disordered" evidence="1">
    <location>
        <begin position="190"/>
        <end position="210"/>
    </location>
</feature>
<comment type="caution">
    <text evidence="2">The sequence shown here is derived from an EMBL/GenBank/DDBJ whole genome shotgun (WGS) entry which is preliminary data.</text>
</comment>
<feature type="compositionally biased region" description="Basic and acidic residues" evidence="1">
    <location>
        <begin position="201"/>
        <end position="210"/>
    </location>
</feature>
<feature type="compositionally biased region" description="Basic and acidic residues" evidence="1">
    <location>
        <begin position="160"/>
        <end position="178"/>
    </location>
</feature>
<feature type="compositionally biased region" description="Basic and acidic residues" evidence="1">
    <location>
        <begin position="104"/>
        <end position="133"/>
    </location>
</feature>
<feature type="region of interest" description="Disordered" evidence="1">
    <location>
        <begin position="155"/>
        <end position="178"/>
    </location>
</feature>
<feature type="region of interest" description="Disordered" evidence="1">
    <location>
        <begin position="1"/>
        <end position="26"/>
    </location>
</feature>
<proteinExistence type="predicted"/>
<gene>
    <name evidence="2" type="ORF">IWX46DRAFT_643606</name>
</gene>
<evidence type="ECO:0000313" key="3">
    <source>
        <dbReference type="Proteomes" id="UP001365128"/>
    </source>
</evidence>
<feature type="compositionally biased region" description="Pro residues" evidence="1">
    <location>
        <begin position="1"/>
        <end position="11"/>
    </location>
</feature>
<name>A0ABR1LMY3_9PEZI</name>
<evidence type="ECO:0000256" key="1">
    <source>
        <dbReference type="SAM" id="MobiDB-lite"/>
    </source>
</evidence>
<feature type="region of interest" description="Disordered" evidence="1">
    <location>
        <begin position="99"/>
        <end position="143"/>
    </location>
</feature>
<feature type="region of interest" description="Disordered" evidence="1">
    <location>
        <begin position="412"/>
        <end position="453"/>
    </location>
</feature>